<feature type="compositionally biased region" description="Basic and acidic residues" evidence="1">
    <location>
        <begin position="177"/>
        <end position="198"/>
    </location>
</feature>
<feature type="compositionally biased region" description="Basic residues" evidence="1">
    <location>
        <begin position="86"/>
        <end position="98"/>
    </location>
</feature>
<gene>
    <name evidence="3" type="ORF">COV10_01925</name>
</gene>
<dbReference type="Proteomes" id="UP000228767">
    <property type="component" value="Unassembled WGS sequence"/>
</dbReference>
<comment type="caution">
    <text evidence="3">The sequence shown here is derived from an EMBL/GenBank/DDBJ whole genome shotgun (WGS) entry which is preliminary data.</text>
</comment>
<proteinExistence type="predicted"/>
<feature type="transmembrane region" description="Helical" evidence="2">
    <location>
        <begin position="40"/>
        <end position="60"/>
    </location>
</feature>
<keyword evidence="2" id="KW-1133">Transmembrane helix</keyword>
<keyword evidence="2" id="KW-0812">Transmembrane</keyword>
<evidence type="ECO:0000256" key="2">
    <source>
        <dbReference type="SAM" id="Phobius"/>
    </source>
</evidence>
<protein>
    <submittedName>
        <fullName evidence="3">Uncharacterized protein</fullName>
    </submittedName>
</protein>
<evidence type="ECO:0000256" key="1">
    <source>
        <dbReference type="SAM" id="MobiDB-lite"/>
    </source>
</evidence>
<dbReference type="AlphaFoldDB" id="A0A2H0RFZ3"/>
<accession>A0A2H0RFZ3</accession>
<feature type="region of interest" description="Disordered" evidence="1">
    <location>
        <begin position="81"/>
        <end position="198"/>
    </location>
</feature>
<keyword evidence="2" id="KW-0472">Membrane</keyword>
<sequence length="198" mass="21861">MSYKEINPRNLFWKNWCTLLLGFFILILQFLGFPAKIDDWLYIIAGLGIVTLSFMVGRGLSYAASVPRVASGSISYGPVGRATMHPVRKSTPRPRRERAPKNGLNLVRSSETQTTLGSSVSTLGEPGSDDFIQQAPASTSTDFPDIDQVYSKQTPVEEENDSVEQAQHPLGSQGVGENKKNVDLGEPIRDEETWRSQS</sequence>
<evidence type="ECO:0000313" key="3">
    <source>
        <dbReference type="EMBL" id="PIR44944.1"/>
    </source>
</evidence>
<dbReference type="EMBL" id="PCYI01000014">
    <property type="protein sequence ID" value="PIR44944.1"/>
    <property type="molecule type" value="Genomic_DNA"/>
</dbReference>
<organism evidence="3 4">
    <name type="scientific">Candidatus Vogelbacteria bacterium CG10_big_fil_rev_8_21_14_0_10_51_16</name>
    <dbReference type="NCBI Taxonomy" id="1975045"/>
    <lineage>
        <taxon>Bacteria</taxon>
        <taxon>Candidatus Vogeliibacteriota</taxon>
    </lineage>
</organism>
<feature type="compositionally biased region" description="Polar residues" evidence="1">
    <location>
        <begin position="107"/>
        <end position="122"/>
    </location>
</feature>
<name>A0A2H0RFZ3_9BACT</name>
<evidence type="ECO:0000313" key="4">
    <source>
        <dbReference type="Proteomes" id="UP000228767"/>
    </source>
</evidence>
<reference evidence="3 4" key="1">
    <citation type="submission" date="2017-09" db="EMBL/GenBank/DDBJ databases">
        <title>Depth-based differentiation of microbial function through sediment-hosted aquifers and enrichment of novel symbionts in the deep terrestrial subsurface.</title>
        <authorList>
            <person name="Probst A.J."/>
            <person name="Ladd B."/>
            <person name="Jarett J.K."/>
            <person name="Geller-Mcgrath D.E."/>
            <person name="Sieber C.M."/>
            <person name="Emerson J.B."/>
            <person name="Anantharaman K."/>
            <person name="Thomas B.C."/>
            <person name="Malmstrom R."/>
            <person name="Stieglmeier M."/>
            <person name="Klingl A."/>
            <person name="Woyke T."/>
            <person name="Ryan C.M."/>
            <person name="Banfield J.F."/>
        </authorList>
    </citation>
    <scope>NUCLEOTIDE SEQUENCE [LARGE SCALE GENOMIC DNA]</scope>
    <source>
        <strain evidence="3">CG10_big_fil_rev_8_21_14_0_10_51_16</strain>
    </source>
</reference>
<feature type="transmembrane region" description="Helical" evidence="2">
    <location>
        <begin position="12"/>
        <end position="34"/>
    </location>
</feature>